<keyword evidence="4" id="KW-0670">Pyruvate</keyword>
<dbReference type="SUPFAM" id="SSF51735">
    <property type="entry name" value="NAD(P)-binding Rossmann-fold domains"/>
    <property type="match status" value="1"/>
</dbReference>
<dbReference type="GO" id="GO:0016616">
    <property type="term" value="F:oxidoreductase activity, acting on the CH-OH group of donors, NAD or NADP as acceptor"/>
    <property type="evidence" value="ECO:0007669"/>
    <property type="project" value="UniProtKB-ARBA"/>
</dbReference>
<name>A0A1D7U3Q0_9HYPH</name>
<evidence type="ECO:0000313" key="4">
    <source>
        <dbReference type="EMBL" id="AOO82000.1"/>
    </source>
</evidence>
<dbReference type="Pfam" id="PF02826">
    <property type="entry name" value="2-Hacid_dh_C"/>
    <property type="match status" value="1"/>
</dbReference>
<dbReference type="KEGG" id="bvv:BHK69_17475"/>
<dbReference type="InterPro" id="IPR036291">
    <property type="entry name" value="NAD(P)-bd_dom_sf"/>
</dbReference>
<dbReference type="EMBL" id="CP017147">
    <property type="protein sequence ID" value="AOO82000.1"/>
    <property type="molecule type" value="Genomic_DNA"/>
</dbReference>
<dbReference type="GO" id="GO:0051287">
    <property type="term" value="F:NAD binding"/>
    <property type="evidence" value="ECO:0007669"/>
    <property type="project" value="InterPro"/>
</dbReference>
<dbReference type="RefSeq" id="WP_069691210.1">
    <property type="nucleotide sequence ID" value="NZ_CP017147.1"/>
</dbReference>
<dbReference type="Gene3D" id="3.40.50.720">
    <property type="entry name" value="NAD(P)-binding Rossmann-like Domain"/>
    <property type="match status" value="2"/>
</dbReference>
<dbReference type="STRING" id="1526658.BHK69_17475"/>
<dbReference type="AlphaFoldDB" id="A0A1D7U3Q0"/>
<protein>
    <submittedName>
        <fullName evidence="4">Glyoxylate/hydroxypyruvate reductase A</fullName>
    </submittedName>
</protein>
<sequence length="308" mass="33658">MIFLYKSEAVRGNHWKAVFEEREPDLPFRIWPDVGDPALVKYMAVWLPPDDIATGYPNLEVLFSVGAGVDQLNLDLVPPNVKVVRMLDPSVPQIMAEFVTTAVLSLHCDVLTHMDQQQRGLWNPLLPEMAGSRRVGVLGLGQLGSLACKKLAYAGFKVAGWSRSRHEIEGIETFSGEGEFDAFLGRTDILVCLLPLTAETQGILNGELFAKLPRGAMLVNVGRGGHLDQDALLAALDSGQISGAVLDVTDPEPLPPDHPMWTHPRILLTPHIASSAQPGTSVEVILRNLDLLRAGKEPIGLIDRQRGY</sequence>
<dbReference type="InterPro" id="IPR006140">
    <property type="entry name" value="D-isomer_DH_NAD-bd"/>
</dbReference>
<dbReference type="Proteomes" id="UP000094969">
    <property type="component" value="Chromosome"/>
</dbReference>
<dbReference type="OrthoDB" id="9787219at2"/>
<organism evidence="4 5">
    <name type="scientific">Bosea vaviloviae</name>
    <dbReference type="NCBI Taxonomy" id="1526658"/>
    <lineage>
        <taxon>Bacteria</taxon>
        <taxon>Pseudomonadati</taxon>
        <taxon>Pseudomonadota</taxon>
        <taxon>Alphaproteobacteria</taxon>
        <taxon>Hyphomicrobiales</taxon>
        <taxon>Boseaceae</taxon>
        <taxon>Bosea</taxon>
    </lineage>
</organism>
<proteinExistence type="predicted"/>
<gene>
    <name evidence="4" type="ORF">BHK69_17475</name>
</gene>
<dbReference type="PANTHER" id="PTHR43333:SF1">
    <property type="entry name" value="D-ISOMER SPECIFIC 2-HYDROXYACID DEHYDROGENASE NAD-BINDING DOMAIN-CONTAINING PROTEIN"/>
    <property type="match status" value="1"/>
</dbReference>
<keyword evidence="5" id="KW-1185">Reference proteome</keyword>
<accession>A0A1D7U3Q0</accession>
<feature type="domain" description="D-isomer specific 2-hydroxyacid dehydrogenase NAD-binding" evidence="3">
    <location>
        <begin position="102"/>
        <end position="273"/>
    </location>
</feature>
<dbReference type="PROSITE" id="PS00671">
    <property type="entry name" value="D_2_HYDROXYACID_DH_3"/>
    <property type="match status" value="1"/>
</dbReference>
<reference evidence="4 5" key="1">
    <citation type="journal article" date="2015" name="Antonie Van Leeuwenhoek">
        <title>Bosea vaviloviae sp. nov., a new species of slow-growing rhizobia isolated from nodules of the relict species Vavilovia formosa (Stev.) Fed.</title>
        <authorList>
            <person name="Safronova V.I."/>
            <person name="Kuznetsova I.G."/>
            <person name="Sazanova A.L."/>
            <person name="Kimeklis A.K."/>
            <person name="Belimov A.A."/>
            <person name="Andronov E.E."/>
            <person name="Pinaev A.G."/>
            <person name="Chizhevskaya E.P."/>
            <person name="Pukhaev A.R."/>
            <person name="Popov K.P."/>
            <person name="Willems A."/>
            <person name="Tikhonovich I.A."/>
        </authorList>
    </citation>
    <scope>NUCLEOTIDE SEQUENCE [LARGE SCALE GENOMIC DNA]</scope>
    <source>
        <strain evidence="4 5">Vaf18</strain>
    </source>
</reference>
<dbReference type="PANTHER" id="PTHR43333">
    <property type="entry name" value="2-HACID_DH_C DOMAIN-CONTAINING PROTEIN"/>
    <property type="match status" value="1"/>
</dbReference>
<dbReference type="CDD" id="cd12164">
    <property type="entry name" value="GDH_like_2"/>
    <property type="match status" value="1"/>
</dbReference>
<keyword evidence="2" id="KW-0520">NAD</keyword>
<evidence type="ECO:0000256" key="1">
    <source>
        <dbReference type="ARBA" id="ARBA00023002"/>
    </source>
</evidence>
<evidence type="ECO:0000259" key="3">
    <source>
        <dbReference type="Pfam" id="PF02826"/>
    </source>
</evidence>
<keyword evidence="1" id="KW-0560">Oxidoreductase</keyword>
<evidence type="ECO:0000256" key="2">
    <source>
        <dbReference type="ARBA" id="ARBA00023027"/>
    </source>
</evidence>
<evidence type="ECO:0000313" key="5">
    <source>
        <dbReference type="Proteomes" id="UP000094969"/>
    </source>
</evidence>
<dbReference type="InterPro" id="IPR029753">
    <property type="entry name" value="D-isomer_DH_CS"/>
</dbReference>